<dbReference type="NCBIfam" id="TIGR04407">
    <property type="entry name" value="LptF_YjgP"/>
    <property type="match status" value="1"/>
</dbReference>
<feature type="transmembrane region" description="Helical" evidence="12">
    <location>
        <begin position="12"/>
        <end position="32"/>
    </location>
</feature>
<evidence type="ECO:0000256" key="2">
    <source>
        <dbReference type="ARBA" id="ARBA00004429"/>
    </source>
</evidence>
<dbReference type="RefSeq" id="WP_160029904.1">
    <property type="nucleotide sequence ID" value="NZ_CP041764.1"/>
</dbReference>
<keyword evidence="5" id="KW-0813">Transport</keyword>
<dbReference type="EMBL" id="CP041764">
    <property type="protein sequence ID" value="QHA87934.1"/>
    <property type="molecule type" value="Genomic_DNA"/>
</dbReference>
<comment type="similarity">
    <text evidence="3">Belongs to the LptF/LptG family.</text>
</comment>
<evidence type="ECO:0000256" key="5">
    <source>
        <dbReference type="ARBA" id="ARBA00022448"/>
    </source>
</evidence>
<name>A0ABX6GNY2_9GAMM</name>
<comment type="subcellular location">
    <subcellularLocation>
        <location evidence="2">Cell inner membrane</location>
        <topology evidence="2">Multi-pass membrane protein</topology>
    </subcellularLocation>
</comment>
<organism evidence="13 14">
    <name type="scientific">Serratia rhizosphaerae</name>
    <dbReference type="NCBI Taxonomy" id="2597702"/>
    <lineage>
        <taxon>Bacteria</taxon>
        <taxon>Pseudomonadati</taxon>
        <taxon>Pseudomonadota</taxon>
        <taxon>Gammaproteobacteria</taxon>
        <taxon>Enterobacterales</taxon>
        <taxon>Yersiniaceae</taxon>
        <taxon>Serratia</taxon>
    </lineage>
</organism>
<evidence type="ECO:0000256" key="11">
    <source>
        <dbReference type="ARBA" id="ARBA00026081"/>
    </source>
</evidence>
<evidence type="ECO:0000256" key="9">
    <source>
        <dbReference type="ARBA" id="ARBA00022989"/>
    </source>
</evidence>
<evidence type="ECO:0000313" key="14">
    <source>
        <dbReference type="Proteomes" id="UP000430368"/>
    </source>
</evidence>
<evidence type="ECO:0000256" key="1">
    <source>
        <dbReference type="ARBA" id="ARBA00002265"/>
    </source>
</evidence>
<evidence type="ECO:0000256" key="12">
    <source>
        <dbReference type="SAM" id="Phobius"/>
    </source>
</evidence>
<evidence type="ECO:0000256" key="4">
    <source>
        <dbReference type="ARBA" id="ARBA00014213"/>
    </source>
</evidence>
<evidence type="ECO:0000256" key="10">
    <source>
        <dbReference type="ARBA" id="ARBA00023136"/>
    </source>
</evidence>
<dbReference type="Proteomes" id="UP000430368">
    <property type="component" value="Chromosome"/>
</dbReference>
<evidence type="ECO:0000256" key="7">
    <source>
        <dbReference type="ARBA" id="ARBA00022519"/>
    </source>
</evidence>
<proteinExistence type="inferred from homology"/>
<sequence>MPLIERYIMVEIRRLVVMIAGFLIFMFASYSAQRYLTDAANGTLALRVVADVVFYKSLIALEMILPVALYVSVAVALSQLYSDAEITAIQAAGASPLRLYKAVLILAVPLAIGVTLLSLYGRPWAYANIYQLQHQSQSVLDVSHLQADKFNVSGNGRMILAGHIDKTANHLTDALIYVRAAHHTNLYRAQSVEVFDASAASPAVRLKTGTAYVLDREGADDNGQNYDNFDIALKPFVPSAESRHKSASLASLSRSADPADAAELQWRESRGLTTVLMVLLAIPFSRTKPRQGRYAVLLPLTILFTVIFYGGNICRTLVANGTLPLIPGVWLAPIAMAIGVALLLTRDLSPLRKTSR</sequence>
<dbReference type="PANTHER" id="PTHR33529:SF7">
    <property type="entry name" value="LIPOPOLYSACCHARIDE EXPORT SYSTEM PERMEASE PROTEIN LPTF"/>
    <property type="match status" value="1"/>
</dbReference>
<feature type="transmembrane region" description="Helical" evidence="12">
    <location>
        <begin position="294"/>
        <end position="313"/>
    </location>
</feature>
<protein>
    <recommendedName>
        <fullName evidence="4">Lipopolysaccharide export system permease protein LptF</fullName>
    </recommendedName>
</protein>
<dbReference type="Pfam" id="PF03739">
    <property type="entry name" value="LptF_LptG"/>
    <property type="match status" value="1"/>
</dbReference>
<keyword evidence="14" id="KW-1185">Reference proteome</keyword>
<evidence type="ECO:0000256" key="3">
    <source>
        <dbReference type="ARBA" id="ARBA00007725"/>
    </source>
</evidence>
<evidence type="ECO:0000256" key="8">
    <source>
        <dbReference type="ARBA" id="ARBA00022692"/>
    </source>
</evidence>
<comment type="function">
    <text evidence="1">Part of the ABC transporter complex LptBFG involved in the translocation of lipopolysaccharide (LPS) from the inner membrane to the outer membrane.</text>
</comment>
<keyword evidence="7" id="KW-0997">Cell inner membrane</keyword>
<dbReference type="InterPro" id="IPR030922">
    <property type="entry name" value="LptF"/>
</dbReference>
<gene>
    <name evidence="13" type="primary">lptF</name>
    <name evidence="13" type="ORF">FO014_13710</name>
</gene>
<dbReference type="PANTHER" id="PTHR33529">
    <property type="entry name" value="SLR0882 PROTEIN-RELATED"/>
    <property type="match status" value="1"/>
</dbReference>
<keyword evidence="10 12" id="KW-0472">Membrane</keyword>
<feature type="transmembrane region" description="Helical" evidence="12">
    <location>
        <begin position="325"/>
        <end position="344"/>
    </location>
</feature>
<evidence type="ECO:0000313" key="13">
    <source>
        <dbReference type="EMBL" id="QHA87934.1"/>
    </source>
</evidence>
<keyword evidence="9 12" id="KW-1133">Transmembrane helix</keyword>
<dbReference type="InterPro" id="IPR005495">
    <property type="entry name" value="LptG/LptF_permease"/>
</dbReference>
<keyword evidence="8 12" id="KW-0812">Transmembrane</keyword>
<feature type="transmembrane region" description="Helical" evidence="12">
    <location>
        <begin position="52"/>
        <end position="78"/>
    </location>
</feature>
<comment type="subunit">
    <text evidence="11">Component of the lipopolysaccharide transport and assembly complex. The LptBFG transporter is composed of two ATP-binding proteins (LptB) and two transmembrane proteins (LptF and LptG).</text>
</comment>
<keyword evidence="6" id="KW-1003">Cell membrane</keyword>
<feature type="transmembrane region" description="Helical" evidence="12">
    <location>
        <begin position="99"/>
        <end position="120"/>
    </location>
</feature>
<evidence type="ECO:0000256" key="6">
    <source>
        <dbReference type="ARBA" id="ARBA00022475"/>
    </source>
</evidence>
<reference evidence="13 14" key="1">
    <citation type="submission" date="2019-07" db="EMBL/GenBank/DDBJ databases">
        <title>Serratia dokdonensis sp. nov., an elicitor of systemic resistance in Nicotiana Tabacum.</title>
        <authorList>
            <person name="Son J.-S."/>
            <person name="Hwang Y.-J."/>
            <person name="Lee S.-Y."/>
            <person name="Ghim S.-Y."/>
        </authorList>
    </citation>
    <scope>NUCLEOTIDE SEQUENCE [LARGE SCALE GENOMIC DNA]</scope>
    <source>
        <strain evidence="13 14">KUDC3025</strain>
    </source>
</reference>
<accession>A0ABX6GNY2</accession>